<reference evidence="6 7" key="1">
    <citation type="submission" date="2023-02" db="EMBL/GenBank/DDBJ databases">
        <title>Description and genomic characterization of Microbulbifer bruguierae sp. nov., isolated from the sediment of mangrove plant Bruguiera sexangula.</title>
        <authorList>
            <person name="Long M."/>
        </authorList>
    </citation>
    <scope>NUCLEOTIDE SEQUENCE [LARGE SCALE GENOMIC DNA]</scope>
    <source>
        <strain evidence="6 7">H12</strain>
    </source>
</reference>
<dbReference type="SMART" id="SM01144">
    <property type="entry name" value="DTW"/>
    <property type="match status" value="1"/>
</dbReference>
<evidence type="ECO:0000256" key="1">
    <source>
        <dbReference type="ARBA" id="ARBA00012386"/>
    </source>
</evidence>
<evidence type="ECO:0000259" key="5">
    <source>
        <dbReference type="SMART" id="SM01144"/>
    </source>
</evidence>
<keyword evidence="4" id="KW-0819">tRNA processing</keyword>
<organism evidence="6 7">
    <name type="scientific">Microbulbifer bruguierae</name>
    <dbReference type="NCBI Taxonomy" id="3029061"/>
    <lineage>
        <taxon>Bacteria</taxon>
        <taxon>Pseudomonadati</taxon>
        <taxon>Pseudomonadota</taxon>
        <taxon>Gammaproteobacteria</taxon>
        <taxon>Cellvibrionales</taxon>
        <taxon>Microbulbiferaceae</taxon>
        <taxon>Microbulbifer</taxon>
    </lineage>
</organism>
<dbReference type="InterPro" id="IPR005636">
    <property type="entry name" value="DTW"/>
</dbReference>
<evidence type="ECO:0000256" key="4">
    <source>
        <dbReference type="ARBA" id="ARBA00022694"/>
    </source>
</evidence>
<keyword evidence="7" id="KW-1185">Reference proteome</keyword>
<dbReference type="Proteomes" id="UP001236500">
    <property type="component" value="Chromosome"/>
</dbReference>
<feature type="domain" description="DTW" evidence="5">
    <location>
        <begin position="27"/>
        <end position="220"/>
    </location>
</feature>
<evidence type="ECO:0000256" key="3">
    <source>
        <dbReference type="ARBA" id="ARBA00022691"/>
    </source>
</evidence>
<proteinExistence type="predicted"/>
<evidence type="ECO:0000313" key="6">
    <source>
        <dbReference type="EMBL" id="WGL18540.1"/>
    </source>
</evidence>
<name>A0ABY8NI04_9GAMM</name>
<dbReference type="EMBL" id="CP118605">
    <property type="protein sequence ID" value="WGL18540.1"/>
    <property type="molecule type" value="Genomic_DNA"/>
</dbReference>
<dbReference type="PANTHER" id="PTHR21392">
    <property type="entry name" value="TRNA-URIDINE AMINOCARBOXYPROPYLTRANSFERASE 2"/>
    <property type="match status" value="1"/>
</dbReference>
<sequence length="248" mass="27610">MYSTSYTRLRAQELAKSTKPFLAKGKSVKRCGDCQMGEFACMCAWRPAAESAVEFVLLMHRKELFKPTNTGRLIIDTFPGTRAYLWNRLEAPEELKALLNDPARQCYVVFPADDSGTTTRRVVQSLPATSKKITLILLDGTWKQCSRMVGLSRWLDGVPCLSLPETLVRSYTVRDSGKSDRFSTIEAAISCLLLAGEAEPAQTLQHYFSVFNQHYLATRGVCTPEPGESHDFLQGVLEARHSNAHSAA</sequence>
<evidence type="ECO:0000256" key="2">
    <source>
        <dbReference type="ARBA" id="ARBA00022679"/>
    </source>
</evidence>
<dbReference type="EC" id="2.5.1.25" evidence="1"/>
<dbReference type="PANTHER" id="PTHR21392:SF1">
    <property type="entry name" value="TRNA-URIDINE AMINOCARBOXYPROPYLTRANSFERASE"/>
    <property type="match status" value="1"/>
</dbReference>
<keyword evidence="3" id="KW-0949">S-adenosyl-L-methionine</keyword>
<protein>
    <recommendedName>
        <fullName evidence="1">tRNA-uridine aminocarboxypropyltransferase</fullName>
        <ecNumber evidence="1">2.5.1.25</ecNumber>
    </recommendedName>
</protein>
<dbReference type="InterPro" id="IPR039262">
    <property type="entry name" value="DTWD2/TAPT"/>
</dbReference>
<accession>A0ABY8NI04</accession>
<gene>
    <name evidence="6" type="ORF">PVT68_15590</name>
</gene>
<dbReference type="Pfam" id="PF03942">
    <property type="entry name" value="DTW"/>
    <property type="match status" value="1"/>
</dbReference>
<keyword evidence="2" id="KW-0808">Transferase</keyword>
<evidence type="ECO:0000313" key="7">
    <source>
        <dbReference type="Proteomes" id="UP001236500"/>
    </source>
</evidence>